<dbReference type="EMBL" id="JACXVP010000001">
    <property type="protein sequence ID" value="KAG5629249.1"/>
    <property type="molecule type" value="Genomic_DNA"/>
</dbReference>
<organism evidence="1 2">
    <name type="scientific">Solanum commersonii</name>
    <name type="common">Commerson's wild potato</name>
    <name type="synonym">Commerson's nightshade</name>
    <dbReference type="NCBI Taxonomy" id="4109"/>
    <lineage>
        <taxon>Eukaryota</taxon>
        <taxon>Viridiplantae</taxon>
        <taxon>Streptophyta</taxon>
        <taxon>Embryophyta</taxon>
        <taxon>Tracheophyta</taxon>
        <taxon>Spermatophyta</taxon>
        <taxon>Magnoliopsida</taxon>
        <taxon>eudicotyledons</taxon>
        <taxon>Gunneridae</taxon>
        <taxon>Pentapetalae</taxon>
        <taxon>asterids</taxon>
        <taxon>lamiids</taxon>
        <taxon>Solanales</taxon>
        <taxon>Solanaceae</taxon>
        <taxon>Solanoideae</taxon>
        <taxon>Solaneae</taxon>
        <taxon>Solanum</taxon>
    </lineage>
</organism>
<dbReference type="OrthoDB" id="1731770at2759"/>
<gene>
    <name evidence="1" type="ORF">H5410_000966</name>
</gene>
<dbReference type="InterPro" id="IPR014710">
    <property type="entry name" value="RmlC-like_jellyroll"/>
</dbReference>
<dbReference type="Proteomes" id="UP000824120">
    <property type="component" value="Chromosome 1"/>
</dbReference>
<name>A0A9J6AXY1_SOLCO</name>
<keyword evidence="2" id="KW-1185">Reference proteome</keyword>
<sequence length="61" mass="6634">MSKWIMTLYANFKVTKASKAEFSALAGQSTSLAVLQICGMGRQPAPHHSHPCVAELLCMIK</sequence>
<dbReference type="AlphaFoldDB" id="A0A9J6AXY1"/>
<evidence type="ECO:0000313" key="1">
    <source>
        <dbReference type="EMBL" id="KAG5629249.1"/>
    </source>
</evidence>
<dbReference type="Gene3D" id="2.60.120.10">
    <property type="entry name" value="Jelly Rolls"/>
    <property type="match status" value="1"/>
</dbReference>
<accession>A0A9J6AXY1</accession>
<comment type="caution">
    <text evidence="1">The sequence shown here is derived from an EMBL/GenBank/DDBJ whole genome shotgun (WGS) entry which is preliminary data.</text>
</comment>
<protein>
    <submittedName>
        <fullName evidence="1">Uncharacterized protein</fullName>
    </submittedName>
</protein>
<proteinExistence type="predicted"/>
<evidence type="ECO:0000313" key="2">
    <source>
        <dbReference type="Proteomes" id="UP000824120"/>
    </source>
</evidence>
<reference evidence="1 2" key="1">
    <citation type="submission" date="2020-09" db="EMBL/GenBank/DDBJ databases">
        <title>De no assembly of potato wild relative species, Solanum commersonii.</title>
        <authorList>
            <person name="Cho K."/>
        </authorList>
    </citation>
    <scope>NUCLEOTIDE SEQUENCE [LARGE SCALE GENOMIC DNA]</scope>
    <source>
        <strain evidence="1">LZ3.2</strain>
        <tissue evidence="1">Leaf</tissue>
    </source>
</reference>